<dbReference type="EMBL" id="NESN01000001">
    <property type="protein sequence ID" value="PUE55155.1"/>
    <property type="molecule type" value="Genomic_DNA"/>
</dbReference>
<dbReference type="Gene3D" id="3.40.50.880">
    <property type="match status" value="1"/>
</dbReference>
<dbReference type="Proteomes" id="UP000250790">
    <property type="component" value="Unassembled WGS sequence"/>
</dbReference>
<proteinExistence type="predicted"/>
<reference evidence="2 3" key="1">
    <citation type="submission" date="2017-04" db="EMBL/GenBank/DDBJ databases">
        <title>Unexpected and diverse lifestyles within the genus Limnohabitans.</title>
        <authorList>
            <person name="Kasalicky V."/>
            <person name="Mehrshad M."/>
            <person name="Andrei S.-A."/>
            <person name="Salcher M."/>
            <person name="Kratochvilova H."/>
            <person name="Simek K."/>
            <person name="Ghai R."/>
        </authorList>
    </citation>
    <scope>NUCLEOTIDE SEQUENCE [LARGE SCALE GENOMIC DNA]</scope>
    <source>
        <strain evidence="2 3">II-B4</strain>
    </source>
</reference>
<evidence type="ECO:0000313" key="2">
    <source>
        <dbReference type="EMBL" id="PUE55155.1"/>
    </source>
</evidence>
<evidence type="ECO:0000313" key="3">
    <source>
        <dbReference type="Proteomes" id="UP000250790"/>
    </source>
</evidence>
<dbReference type="PANTHER" id="PTHR42695">
    <property type="entry name" value="GLUTAMINE AMIDOTRANSFERASE YLR126C-RELATED"/>
    <property type="match status" value="1"/>
</dbReference>
<dbReference type="PANTHER" id="PTHR42695:SF5">
    <property type="entry name" value="GLUTAMINE AMIDOTRANSFERASE YLR126C-RELATED"/>
    <property type="match status" value="1"/>
</dbReference>
<dbReference type="CDD" id="cd01741">
    <property type="entry name" value="GATase1_1"/>
    <property type="match status" value="1"/>
</dbReference>
<accession>A0A315EEX7</accession>
<dbReference type="SUPFAM" id="SSF52317">
    <property type="entry name" value="Class I glutamine amidotransferase-like"/>
    <property type="match status" value="1"/>
</dbReference>
<keyword evidence="3" id="KW-1185">Reference proteome</keyword>
<name>A0A315EEX7_9BURK</name>
<evidence type="ECO:0000259" key="1">
    <source>
        <dbReference type="Pfam" id="PF00117"/>
    </source>
</evidence>
<dbReference type="InterPro" id="IPR044992">
    <property type="entry name" value="ChyE-like"/>
</dbReference>
<comment type="caution">
    <text evidence="2">The sequence shown here is derived from an EMBL/GenBank/DDBJ whole genome shotgun (WGS) entry which is preliminary data.</text>
</comment>
<dbReference type="GO" id="GO:0005829">
    <property type="term" value="C:cytosol"/>
    <property type="evidence" value="ECO:0007669"/>
    <property type="project" value="TreeGrafter"/>
</dbReference>
<dbReference type="AlphaFoldDB" id="A0A315EEX7"/>
<protein>
    <recommendedName>
        <fullName evidence="1">Glutamine amidotransferase domain-containing protein</fullName>
    </recommendedName>
</protein>
<gene>
    <name evidence="2" type="ORF">B9Z37_00735</name>
</gene>
<feature type="domain" description="Glutamine amidotransferase" evidence="1">
    <location>
        <begin position="58"/>
        <end position="192"/>
    </location>
</feature>
<dbReference type="Pfam" id="PF00117">
    <property type="entry name" value="GATase"/>
    <property type="match status" value="1"/>
</dbReference>
<dbReference type="InterPro" id="IPR029062">
    <property type="entry name" value="Class_I_gatase-like"/>
</dbReference>
<dbReference type="InterPro" id="IPR017926">
    <property type="entry name" value="GATASE"/>
</dbReference>
<dbReference type="RefSeq" id="WP_108311161.1">
    <property type="nucleotide sequence ID" value="NZ_NESN01000001.1"/>
</dbReference>
<dbReference type="OrthoDB" id="9813383at2"/>
<dbReference type="PROSITE" id="PS51273">
    <property type="entry name" value="GATASE_TYPE_1"/>
    <property type="match status" value="1"/>
</dbReference>
<sequence>MNLPKLHIAVLLTNDDTSAFAAHFPNDGQKVVQLLQPLRPDWSFEVLPVKDGVLPASPADFDGYVITGSPASVNDNNLPWVGSLLDFIRATDAARQPLIGLCFGHQAVARALGGQVARNAAGWGLGTAPTHWQQARPWMQPAQSTTTLMAAHNEQVTRMPEGAECLGGSDFCTIGSMQVGQHIWTTQYHPEMPQVFMQALLGYLADKLDNDTLARAHGSLQQAADVPLFGQWMAQFIEHARNTRP</sequence>
<organism evidence="2 3">
    <name type="scientific">Limnohabitans parvus II-B4</name>
    <dbReference type="NCBI Taxonomy" id="1293052"/>
    <lineage>
        <taxon>Bacteria</taxon>
        <taxon>Pseudomonadati</taxon>
        <taxon>Pseudomonadota</taxon>
        <taxon>Betaproteobacteria</taxon>
        <taxon>Burkholderiales</taxon>
        <taxon>Comamonadaceae</taxon>
        <taxon>Limnohabitans</taxon>
    </lineage>
</organism>